<accession>A0ABV5Y451</accession>
<evidence type="ECO:0000256" key="4">
    <source>
        <dbReference type="ARBA" id="ARBA00023163"/>
    </source>
</evidence>
<keyword evidence="3 6" id="KW-0238">DNA-binding</keyword>
<comment type="caution">
    <text evidence="6">The sequence shown here is derived from an EMBL/GenBank/DDBJ whole genome shotgun (WGS) entry which is preliminary data.</text>
</comment>
<dbReference type="PANTHER" id="PTHR30146">
    <property type="entry name" value="LACI-RELATED TRANSCRIPTIONAL REPRESSOR"/>
    <property type="match status" value="1"/>
</dbReference>
<gene>
    <name evidence="6" type="ORF">ACFFP1_20040</name>
</gene>
<evidence type="ECO:0000256" key="3">
    <source>
        <dbReference type="ARBA" id="ARBA00023125"/>
    </source>
</evidence>
<dbReference type="InterPro" id="IPR028082">
    <property type="entry name" value="Peripla_BP_I"/>
</dbReference>
<dbReference type="Proteomes" id="UP001589702">
    <property type="component" value="Unassembled WGS sequence"/>
</dbReference>
<dbReference type="PROSITE" id="PS50932">
    <property type="entry name" value="HTH_LACI_2"/>
    <property type="match status" value="1"/>
</dbReference>
<name>A0ABV5Y451_ARTRM</name>
<dbReference type="InterPro" id="IPR046335">
    <property type="entry name" value="LacI/GalR-like_sensor"/>
</dbReference>
<keyword evidence="2" id="KW-0805">Transcription regulation</keyword>
<dbReference type="SMART" id="SM00354">
    <property type="entry name" value="HTH_LACI"/>
    <property type="match status" value="1"/>
</dbReference>
<organism evidence="6 7">
    <name type="scientific">Arthrobacter ramosus</name>
    <dbReference type="NCBI Taxonomy" id="1672"/>
    <lineage>
        <taxon>Bacteria</taxon>
        <taxon>Bacillati</taxon>
        <taxon>Actinomycetota</taxon>
        <taxon>Actinomycetes</taxon>
        <taxon>Micrococcales</taxon>
        <taxon>Micrococcaceae</taxon>
        <taxon>Arthrobacter</taxon>
    </lineage>
</organism>
<keyword evidence="4" id="KW-0804">Transcription</keyword>
<evidence type="ECO:0000256" key="2">
    <source>
        <dbReference type="ARBA" id="ARBA00023015"/>
    </source>
</evidence>
<dbReference type="Gene3D" id="3.40.50.2300">
    <property type="match status" value="2"/>
</dbReference>
<evidence type="ECO:0000313" key="7">
    <source>
        <dbReference type="Proteomes" id="UP001589702"/>
    </source>
</evidence>
<evidence type="ECO:0000313" key="6">
    <source>
        <dbReference type="EMBL" id="MFB9821772.1"/>
    </source>
</evidence>
<dbReference type="InterPro" id="IPR000843">
    <property type="entry name" value="HTH_LacI"/>
</dbReference>
<keyword evidence="1" id="KW-0678">Repressor</keyword>
<reference evidence="6 7" key="1">
    <citation type="submission" date="2024-09" db="EMBL/GenBank/DDBJ databases">
        <authorList>
            <person name="Sun Q."/>
            <person name="Mori K."/>
        </authorList>
    </citation>
    <scope>NUCLEOTIDE SEQUENCE [LARGE SCALE GENOMIC DNA]</scope>
    <source>
        <strain evidence="6 7">JCM 1334</strain>
    </source>
</reference>
<dbReference type="SUPFAM" id="SSF53822">
    <property type="entry name" value="Periplasmic binding protein-like I"/>
    <property type="match status" value="1"/>
</dbReference>
<sequence>MTNRAVGIKDVAAAAGVSVTTVSHVLNDVAYARVGAGTRERVHEAARRLGYGPNRLAQALRTHRSGMIGFISEEIATTPHAGRIILGAEETARSRGYRIMIINSTSTSSQDSKESQVADLLDRQVDGILYATMYHRKLVVPKNLAGLPAVLVDSEDIGHSVSSVIPDEAGGARSAVQTLIDAGHTRIGMLNNTDDVPATHSRLRAFKDTLADAGLPFHEELVQSEPSEVYGGHQAALRLLKPQNRPTAVFCYNDRMAMGAYRAAGELGLRIPDDVSFVGFDNQELIAEGLYPALTTVALPHYEMGAWATENLIDAIEGKTDLQLFAAHPTVLPCPMVLRDSVASLKHEDASSRAAPGSPAHANT</sequence>
<dbReference type="Gene3D" id="1.10.260.40">
    <property type="entry name" value="lambda repressor-like DNA-binding domains"/>
    <property type="match status" value="1"/>
</dbReference>
<evidence type="ECO:0000259" key="5">
    <source>
        <dbReference type="PROSITE" id="PS50932"/>
    </source>
</evidence>
<dbReference type="SUPFAM" id="SSF47413">
    <property type="entry name" value="lambda repressor-like DNA-binding domains"/>
    <property type="match status" value="1"/>
</dbReference>
<keyword evidence="7" id="KW-1185">Reference proteome</keyword>
<feature type="domain" description="HTH lacI-type" evidence="5">
    <location>
        <begin position="6"/>
        <end position="62"/>
    </location>
</feature>
<dbReference type="Pfam" id="PF00356">
    <property type="entry name" value="LacI"/>
    <property type="match status" value="1"/>
</dbReference>
<dbReference type="GO" id="GO:0003677">
    <property type="term" value="F:DNA binding"/>
    <property type="evidence" value="ECO:0007669"/>
    <property type="project" value="UniProtKB-KW"/>
</dbReference>
<dbReference type="RefSeq" id="WP_234750639.1">
    <property type="nucleotide sequence ID" value="NZ_BAAAWN010000001.1"/>
</dbReference>
<dbReference type="CDD" id="cd01392">
    <property type="entry name" value="HTH_LacI"/>
    <property type="match status" value="1"/>
</dbReference>
<proteinExistence type="predicted"/>
<dbReference type="CDD" id="cd06288">
    <property type="entry name" value="PBP1_sucrose_transcription_regulator"/>
    <property type="match status" value="1"/>
</dbReference>
<dbReference type="PANTHER" id="PTHR30146:SF148">
    <property type="entry name" value="HTH-TYPE TRANSCRIPTIONAL REPRESSOR PURR-RELATED"/>
    <property type="match status" value="1"/>
</dbReference>
<dbReference type="PROSITE" id="PS00356">
    <property type="entry name" value="HTH_LACI_1"/>
    <property type="match status" value="1"/>
</dbReference>
<evidence type="ECO:0000256" key="1">
    <source>
        <dbReference type="ARBA" id="ARBA00022491"/>
    </source>
</evidence>
<dbReference type="Pfam" id="PF13377">
    <property type="entry name" value="Peripla_BP_3"/>
    <property type="match status" value="1"/>
</dbReference>
<dbReference type="InterPro" id="IPR010982">
    <property type="entry name" value="Lambda_DNA-bd_dom_sf"/>
</dbReference>
<dbReference type="EMBL" id="JBHMBC010000039">
    <property type="protein sequence ID" value="MFB9821772.1"/>
    <property type="molecule type" value="Genomic_DNA"/>
</dbReference>
<protein>
    <submittedName>
        <fullName evidence="6">LacI family DNA-binding transcriptional regulator</fullName>
    </submittedName>
</protein>